<evidence type="ECO:0000256" key="8">
    <source>
        <dbReference type="ARBA" id="ARBA00023136"/>
    </source>
</evidence>
<keyword evidence="7 9" id="KW-1133">Transmembrane helix</keyword>
<evidence type="ECO:0000256" key="3">
    <source>
        <dbReference type="ARBA" id="ARBA00006263"/>
    </source>
</evidence>
<name>A0A1G9XSU9_9BACL</name>
<dbReference type="GO" id="GO:0005886">
    <property type="term" value="C:plasma membrane"/>
    <property type="evidence" value="ECO:0007669"/>
    <property type="project" value="UniProtKB-SubCell"/>
</dbReference>
<comment type="function">
    <text evidence="9">Converts cobyric acid to cobinamide by the addition of aminopropanol on the F carboxylic group.</text>
</comment>
<evidence type="ECO:0000256" key="6">
    <source>
        <dbReference type="ARBA" id="ARBA00022692"/>
    </source>
</evidence>
<sequence>MMISLHLLSIVLALIIDQLIGDPRWLPHPVKGFGKMISWLDRSLNGGNFQRLKGLCMLFLILAVTLLFSYVLVSFAYSIHLVVGVCVESLLISTTIAARGLKEAGRSVYEPLVRGDLEEARTKLSWIVGRDTQGLPSQEIVRGTVETVAENTSDGVTAPLFFAFIGGAPLALLYRAVNTCDSMVGYKNERYKDFGWASARLDDVLNYLPARLTAFLMVFNAMMKKRLTFAWLKEQARHHPSPNSGWGEAAVAGLLGIRLGGTNYYKGQVSYRPFIGRAQNSLNPIHIEKTIVIMQQAVTWFTIILLAAGGIYIVAAQSWS</sequence>
<proteinExistence type="inferred from homology"/>
<evidence type="ECO:0000256" key="4">
    <source>
        <dbReference type="ARBA" id="ARBA00022475"/>
    </source>
</evidence>
<dbReference type="STRING" id="459525.SAMN04488137_2989"/>
<dbReference type="GO" id="GO:0009236">
    <property type="term" value="P:cobalamin biosynthetic process"/>
    <property type="evidence" value="ECO:0007669"/>
    <property type="project" value="UniProtKB-UniRule"/>
</dbReference>
<comment type="caution">
    <text evidence="9">Lacks conserved residue(s) required for the propagation of feature annotation.</text>
</comment>
<dbReference type="HAMAP" id="MF_00024">
    <property type="entry name" value="CobD_CbiB"/>
    <property type="match status" value="1"/>
</dbReference>
<reference evidence="11" key="1">
    <citation type="submission" date="2016-10" db="EMBL/GenBank/DDBJ databases">
        <authorList>
            <person name="Varghese N."/>
            <person name="Submissions S."/>
        </authorList>
    </citation>
    <scope>NUCLEOTIDE SEQUENCE [LARGE SCALE GENOMIC DNA]</scope>
    <source>
        <strain evidence="11">CGMCC 1.6854</strain>
    </source>
</reference>
<comment type="similarity">
    <text evidence="3 9">Belongs to the CobD/CbiB family.</text>
</comment>
<evidence type="ECO:0000256" key="2">
    <source>
        <dbReference type="ARBA" id="ARBA00004953"/>
    </source>
</evidence>
<dbReference type="NCBIfam" id="TIGR00380">
    <property type="entry name" value="cobal_cbiB"/>
    <property type="match status" value="1"/>
</dbReference>
<evidence type="ECO:0000256" key="1">
    <source>
        <dbReference type="ARBA" id="ARBA00004651"/>
    </source>
</evidence>
<dbReference type="Pfam" id="PF03186">
    <property type="entry name" value="CobD_Cbib"/>
    <property type="match status" value="1"/>
</dbReference>
<dbReference type="EMBL" id="FNHW01000001">
    <property type="protein sequence ID" value="SDM99878.1"/>
    <property type="molecule type" value="Genomic_DNA"/>
</dbReference>
<dbReference type="GO" id="GO:0048472">
    <property type="term" value="F:threonine-phosphate decarboxylase activity"/>
    <property type="evidence" value="ECO:0007669"/>
    <property type="project" value="InterPro"/>
</dbReference>
<dbReference type="PANTHER" id="PTHR34308:SF1">
    <property type="entry name" value="COBALAMIN BIOSYNTHESIS PROTEIN CBIB"/>
    <property type="match status" value="1"/>
</dbReference>
<comment type="subcellular location">
    <subcellularLocation>
        <location evidence="1 9">Cell membrane</location>
        <topology evidence="1 9">Multi-pass membrane protein</topology>
    </subcellularLocation>
</comment>
<keyword evidence="4 9" id="KW-1003">Cell membrane</keyword>
<feature type="transmembrane region" description="Helical" evidence="9">
    <location>
        <begin position="52"/>
        <end position="72"/>
    </location>
</feature>
<dbReference type="GO" id="GO:0015420">
    <property type="term" value="F:ABC-type vitamin B12 transporter activity"/>
    <property type="evidence" value="ECO:0007669"/>
    <property type="project" value="UniProtKB-UniRule"/>
</dbReference>
<feature type="transmembrane region" description="Helical" evidence="9">
    <location>
        <begin position="297"/>
        <end position="315"/>
    </location>
</feature>
<keyword evidence="6 9" id="KW-0812">Transmembrane</keyword>
<evidence type="ECO:0000256" key="9">
    <source>
        <dbReference type="HAMAP-Rule" id="MF_00024"/>
    </source>
</evidence>
<dbReference type="AlphaFoldDB" id="A0A1G9XSU9"/>
<dbReference type="UniPathway" id="UPA00148"/>
<evidence type="ECO:0000256" key="5">
    <source>
        <dbReference type="ARBA" id="ARBA00022573"/>
    </source>
</evidence>
<gene>
    <name evidence="9" type="primary">cobD</name>
    <name evidence="10" type="ORF">SAMN04488137_2989</name>
</gene>
<dbReference type="Proteomes" id="UP000199544">
    <property type="component" value="Unassembled WGS sequence"/>
</dbReference>
<dbReference type="InterPro" id="IPR004485">
    <property type="entry name" value="Cobalamin_biosynth_CobD/CbiB"/>
</dbReference>
<dbReference type="OrthoDB" id="9811967at2"/>
<evidence type="ECO:0000313" key="11">
    <source>
        <dbReference type="Proteomes" id="UP000199544"/>
    </source>
</evidence>
<organism evidence="10 11">
    <name type="scientific">Fictibacillus solisalsi</name>
    <dbReference type="NCBI Taxonomy" id="459525"/>
    <lineage>
        <taxon>Bacteria</taxon>
        <taxon>Bacillati</taxon>
        <taxon>Bacillota</taxon>
        <taxon>Bacilli</taxon>
        <taxon>Bacillales</taxon>
        <taxon>Fictibacillaceae</taxon>
        <taxon>Fictibacillus</taxon>
    </lineage>
</organism>
<evidence type="ECO:0000313" key="10">
    <source>
        <dbReference type="EMBL" id="SDM99878.1"/>
    </source>
</evidence>
<accession>A0A1G9XSU9</accession>
<protein>
    <recommendedName>
        <fullName evidence="9">Cobalamin biosynthesis protein CobD</fullName>
    </recommendedName>
</protein>
<keyword evidence="8 9" id="KW-0472">Membrane</keyword>
<keyword evidence="11" id="KW-1185">Reference proteome</keyword>
<comment type="pathway">
    <text evidence="2 9">Cofactor biosynthesis; adenosylcobalamin biosynthesis.</text>
</comment>
<dbReference type="PANTHER" id="PTHR34308">
    <property type="entry name" value="COBALAMIN BIOSYNTHESIS PROTEIN CBIB"/>
    <property type="match status" value="1"/>
</dbReference>
<evidence type="ECO:0000256" key="7">
    <source>
        <dbReference type="ARBA" id="ARBA00022989"/>
    </source>
</evidence>
<keyword evidence="5 9" id="KW-0169">Cobalamin biosynthesis</keyword>